<comment type="catalytic activity">
    <reaction evidence="16">
        <text>L-threonyl-[protein] + ATP = O-phospho-L-threonyl-[protein] + ADP + H(+)</text>
        <dbReference type="Rhea" id="RHEA:46608"/>
        <dbReference type="Rhea" id="RHEA-COMP:11060"/>
        <dbReference type="Rhea" id="RHEA-COMP:11605"/>
        <dbReference type="ChEBI" id="CHEBI:15378"/>
        <dbReference type="ChEBI" id="CHEBI:30013"/>
        <dbReference type="ChEBI" id="CHEBI:30616"/>
        <dbReference type="ChEBI" id="CHEBI:61977"/>
        <dbReference type="ChEBI" id="CHEBI:456216"/>
        <dbReference type="EC" id="2.7.12.1"/>
    </reaction>
</comment>
<dbReference type="GO" id="GO:0004674">
    <property type="term" value="F:protein serine/threonine kinase activity"/>
    <property type="evidence" value="ECO:0007669"/>
    <property type="project" value="UniProtKB-KW"/>
</dbReference>
<evidence type="ECO:0000256" key="9">
    <source>
        <dbReference type="ARBA" id="ARBA00022741"/>
    </source>
</evidence>
<evidence type="ECO:0000256" key="4">
    <source>
        <dbReference type="ARBA" id="ARBA00013203"/>
    </source>
</evidence>
<dbReference type="InterPro" id="IPR001245">
    <property type="entry name" value="Ser-Thr/Tyr_kinase_cat_dom"/>
</dbReference>
<dbReference type="GO" id="GO:0005737">
    <property type="term" value="C:cytoplasm"/>
    <property type="evidence" value="ECO:0007669"/>
    <property type="project" value="TreeGrafter"/>
</dbReference>
<evidence type="ECO:0000313" key="22">
    <source>
        <dbReference type="Proteomes" id="UP000183832"/>
    </source>
</evidence>
<dbReference type="PROSITE" id="PS50011">
    <property type="entry name" value="PROTEIN_KINASE_DOM"/>
    <property type="match status" value="1"/>
</dbReference>
<evidence type="ECO:0000256" key="16">
    <source>
        <dbReference type="ARBA" id="ARBA00049308"/>
    </source>
</evidence>
<evidence type="ECO:0000256" key="12">
    <source>
        <dbReference type="ARBA" id="ARBA00022842"/>
    </source>
</evidence>
<keyword evidence="12" id="KW-0460">Magnesium</keyword>
<dbReference type="GO" id="GO:0030036">
    <property type="term" value="P:actin cytoskeleton organization"/>
    <property type="evidence" value="ECO:0007669"/>
    <property type="project" value="TreeGrafter"/>
</dbReference>
<proteinExistence type="inferred from homology"/>
<evidence type="ECO:0000256" key="3">
    <source>
        <dbReference type="ARBA" id="ARBA00005843"/>
    </source>
</evidence>
<accession>A0A1J1HIU4</accession>
<dbReference type="Pfam" id="PF07714">
    <property type="entry name" value="PK_Tyr_Ser-Thr"/>
    <property type="match status" value="1"/>
</dbReference>
<evidence type="ECO:0000256" key="19">
    <source>
        <dbReference type="SAM" id="MobiDB-lite"/>
    </source>
</evidence>
<gene>
    <name evidence="21" type="ORF">CLUMA_CG001719</name>
</gene>
<evidence type="ECO:0000313" key="21">
    <source>
        <dbReference type="EMBL" id="CRK87933.1"/>
    </source>
</evidence>
<comment type="cofactor">
    <cofactor evidence="1">
        <name>Mn(2+)</name>
        <dbReference type="ChEBI" id="CHEBI:29035"/>
    </cofactor>
</comment>
<evidence type="ECO:0000256" key="8">
    <source>
        <dbReference type="ARBA" id="ARBA00022723"/>
    </source>
</evidence>
<evidence type="ECO:0000256" key="15">
    <source>
        <dbReference type="ARBA" id="ARBA00049003"/>
    </source>
</evidence>
<keyword evidence="11 18" id="KW-0067">ATP-binding</keyword>
<dbReference type="GO" id="GO:0004713">
    <property type="term" value="F:protein tyrosine kinase activity"/>
    <property type="evidence" value="ECO:0007669"/>
    <property type="project" value="UniProtKB-KW"/>
</dbReference>
<dbReference type="AlphaFoldDB" id="A0A1J1HIU4"/>
<feature type="region of interest" description="Disordered" evidence="19">
    <location>
        <begin position="711"/>
        <end position="732"/>
    </location>
</feature>
<evidence type="ECO:0000256" key="11">
    <source>
        <dbReference type="ARBA" id="ARBA00022840"/>
    </source>
</evidence>
<evidence type="ECO:0000256" key="5">
    <source>
        <dbReference type="ARBA" id="ARBA00022527"/>
    </source>
</evidence>
<feature type="region of interest" description="Disordered" evidence="19">
    <location>
        <begin position="1"/>
        <end position="47"/>
    </location>
</feature>
<dbReference type="GO" id="GO:0005524">
    <property type="term" value="F:ATP binding"/>
    <property type="evidence" value="ECO:0007669"/>
    <property type="project" value="UniProtKB-UniRule"/>
</dbReference>
<comment type="catalytic activity">
    <reaction evidence="17">
        <text>L-tyrosyl-[protein] + ATP = O-phospho-L-tyrosyl-[protein] + ADP + H(+)</text>
        <dbReference type="Rhea" id="RHEA:10596"/>
        <dbReference type="Rhea" id="RHEA-COMP:10136"/>
        <dbReference type="Rhea" id="RHEA-COMP:20101"/>
        <dbReference type="ChEBI" id="CHEBI:15378"/>
        <dbReference type="ChEBI" id="CHEBI:30616"/>
        <dbReference type="ChEBI" id="CHEBI:46858"/>
        <dbReference type="ChEBI" id="CHEBI:61978"/>
        <dbReference type="ChEBI" id="CHEBI:456216"/>
        <dbReference type="EC" id="2.7.12.1"/>
    </reaction>
</comment>
<keyword evidence="7" id="KW-0808">Transferase</keyword>
<evidence type="ECO:0000256" key="7">
    <source>
        <dbReference type="ARBA" id="ARBA00022679"/>
    </source>
</evidence>
<sequence length="964" mass="107425">MIMNLLQNCGPGPGPPTSSIQTSQTNGLPYQLSNGLSSSSNTSSRCSDRLVTGPSCKALKTAVSALYSVDDFHREKIGSGFFSEVYKVTHRVTGEVMVLKMNQLRSNRPNMLREVQLLNKLSHPNILSFMGVCVQEGQLHALTEYIPDGSLEQLIQNKAEYLSPAMKIRLALGIAKGMKYVHECGVFHRDLTSKNVLVRKSNDGHMDAVVGDFGLAAKIPRKSGKSRLDTVGSPYWMSPECLNGLWYDQTSDIFSFGIVLCELIARIDADPDILPRTDSFGLDYLAFVDLCPSDTPPAFLRTAFYCCTYDPKSRYTFAELVKKLMLLSDNQNGSTTLNSSTTNSINSSNNSLNGTSNGYQQLPTIVKNVYNKRNSVDSHFASHQPQMGKIYNQSISETPQKCQSSENDNELNATLAHRRSLSENVITSPPHTVPADKARCHMLNRTGSKLQEEAINETNTTYSNVTLRKVAETMFLKDPQYKPRPKEDSKPNPFAALAQLRGVKKILGANATTYTPGAGDLFSSCFEISSPFLKNLKELNCKRNQLTCTHTHQPKSLPNSPLSSRKDYAIEHLTGSVYENVQDGNKCSKKCFDKLQNHPLYQSGKHETETKVVKSNGETMTIPILPTITTTTIGASASHSYTKLVDKIEPSLMESPMTTGTVGSFYETPRLLTRRGSTESGFFSCLNEDFCDKTRDVDVMMNQYCCNCCPTSSTPESSKKDDASNDSSSMSLRSLDDLELSQSRLNRRTNCPHRQHIDIDTRSIDMGLINRLALDTEINSLIQKHQFSNQLFHCKNRTSSIYSDSSDSLAGSDSLLWDDRSYSIPNTRSAQIAKIVEYFERKGANFKAPTFAVPEIKPSTSFVTSPSRNYLPTSHYHQHKQLTDYFVDLRRDFNDITNSTPTTSGAAGFAGLSGPYKSQRDYENFCLEFSDKKSPQNFHKICEGLVKSKLQLFDKLKQNNQQEK</sequence>
<comment type="similarity">
    <text evidence="3">Belongs to the protein kinase superfamily. TKL Ser/Thr protein kinase family.</text>
</comment>
<feature type="binding site" evidence="18">
    <location>
        <position position="100"/>
    </location>
    <ligand>
        <name>ATP</name>
        <dbReference type="ChEBI" id="CHEBI:30616"/>
    </ligand>
</feature>
<feature type="compositionally biased region" description="Low complexity" evidence="19">
    <location>
        <begin position="33"/>
        <end position="45"/>
    </location>
</feature>
<dbReference type="InterPro" id="IPR008266">
    <property type="entry name" value="Tyr_kinase_AS"/>
</dbReference>
<dbReference type="GO" id="GO:0004712">
    <property type="term" value="F:protein serine/threonine/tyrosine kinase activity"/>
    <property type="evidence" value="ECO:0007669"/>
    <property type="project" value="UniProtKB-EC"/>
</dbReference>
<dbReference type="Gene3D" id="1.10.510.10">
    <property type="entry name" value="Transferase(Phosphotransferase) domain 1"/>
    <property type="match status" value="1"/>
</dbReference>
<keyword evidence="14" id="KW-0464">Manganese</keyword>
<comment type="cofactor">
    <cofactor evidence="2">
        <name>Mg(2+)</name>
        <dbReference type="ChEBI" id="CHEBI:18420"/>
    </cofactor>
</comment>
<comment type="catalytic activity">
    <reaction evidence="15">
        <text>L-seryl-[protein] + ATP = O-phospho-L-seryl-[protein] + ADP + H(+)</text>
        <dbReference type="Rhea" id="RHEA:17989"/>
        <dbReference type="Rhea" id="RHEA-COMP:9863"/>
        <dbReference type="Rhea" id="RHEA-COMP:11604"/>
        <dbReference type="ChEBI" id="CHEBI:15378"/>
        <dbReference type="ChEBI" id="CHEBI:29999"/>
        <dbReference type="ChEBI" id="CHEBI:30616"/>
        <dbReference type="ChEBI" id="CHEBI:83421"/>
        <dbReference type="ChEBI" id="CHEBI:456216"/>
        <dbReference type="EC" id="2.7.12.1"/>
    </reaction>
</comment>
<dbReference type="STRING" id="568069.A0A1J1HIU4"/>
<evidence type="ECO:0000256" key="2">
    <source>
        <dbReference type="ARBA" id="ARBA00001946"/>
    </source>
</evidence>
<keyword evidence="6" id="KW-0597">Phosphoprotein</keyword>
<keyword evidence="8" id="KW-0479">Metal-binding</keyword>
<keyword evidence="5" id="KW-0723">Serine/threonine-protein kinase</keyword>
<dbReference type="PROSITE" id="PS00109">
    <property type="entry name" value="PROTEIN_KINASE_TYR"/>
    <property type="match status" value="1"/>
</dbReference>
<protein>
    <recommendedName>
        <fullName evidence="4">dual-specificity kinase</fullName>
        <ecNumber evidence="4">2.7.12.1</ecNumber>
    </recommendedName>
</protein>
<dbReference type="OrthoDB" id="20134at2759"/>
<feature type="compositionally biased region" description="Polar residues" evidence="19">
    <location>
        <begin position="17"/>
        <end position="32"/>
    </location>
</feature>
<reference evidence="21 22" key="1">
    <citation type="submission" date="2015-04" db="EMBL/GenBank/DDBJ databases">
        <authorList>
            <person name="Syromyatnikov M.Y."/>
            <person name="Popov V.N."/>
        </authorList>
    </citation>
    <scope>NUCLEOTIDE SEQUENCE [LARGE SCALE GENOMIC DNA]</scope>
</reference>
<dbReference type="InterPro" id="IPR017441">
    <property type="entry name" value="Protein_kinase_ATP_BS"/>
</dbReference>
<feature type="domain" description="Protein kinase" evidence="20">
    <location>
        <begin position="71"/>
        <end position="326"/>
    </location>
</feature>
<dbReference type="Proteomes" id="UP000183832">
    <property type="component" value="Unassembled WGS sequence"/>
</dbReference>
<evidence type="ECO:0000256" key="18">
    <source>
        <dbReference type="PROSITE-ProRule" id="PRU10141"/>
    </source>
</evidence>
<organism evidence="21 22">
    <name type="scientific">Clunio marinus</name>
    <dbReference type="NCBI Taxonomy" id="568069"/>
    <lineage>
        <taxon>Eukaryota</taxon>
        <taxon>Metazoa</taxon>
        <taxon>Ecdysozoa</taxon>
        <taxon>Arthropoda</taxon>
        <taxon>Hexapoda</taxon>
        <taxon>Insecta</taxon>
        <taxon>Pterygota</taxon>
        <taxon>Neoptera</taxon>
        <taxon>Endopterygota</taxon>
        <taxon>Diptera</taxon>
        <taxon>Nematocera</taxon>
        <taxon>Chironomoidea</taxon>
        <taxon>Chironomidae</taxon>
        <taxon>Clunio</taxon>
    </lineage>
</organism>
<dbReference type="InterPro" id="IPR050940">
    <property type="entry name" value="Actin_reg-Ser/Thr_kinase"/>
</dbReference>
<feature type="region of interest" description="Disordered" evidence="19">
    <location>
        <begin position="335"/>
        <end position="357"/>
    </location>
</feature>
<evidence type="ECO:0000259" key="20">
    <source>
        <dbReference type="PROSITE" id="PS50011"/>
    </source>
</evidence>
<keyword evidence="9 18" id="KW-0547">Nucleotide-binding</keyword>
<evidence type="ECO:0000256" key="10">
    <source>
        <dbReference type="ARBA" id="ARBA00022777"/>
    </source>
</evidence>
<evidence type="ECO:0000256" key="17">
    <source>
        <dbReference type="ARBA" id="ARBA00051680"/>
    </source>
</evidence>
<keyword evidence="10" id="KW-0418">Kinase</keyword>
<dbReference type="GO" id="GO:0046872">
    <property type="term" value="F:metal ion binding"/>
    <property type="evidence" value="ECO:0007669"/>
    <property type="project" value="UniProtKB-KW"/>
</dbReference>
<evidence type="ECO:0000256" key="13">
    <source>
        <dbReference type="ARBA" id="ARBA00023137"/>
    </source>
</evidence>
<evidence type="ECO:0000256" key="1">
    <source>
        <dbReference type="ARBA" id="ARBA00001936"/>
    </source>
</evidence>
<dbReference type="FunFam" id="3.30.200.20:FF:000134">
    <property type="entry name" value="Dual specificity testis-specific protein kinase 2"/>
    <property type="match status" value="1"/>
</dbReference>
<dbReference type="EC" id="2.7.12.1" evidence="4"/>
<dbReference type="EMBL" id="CVRI01000006">
    <property type="protein sequence ID" value="CRK87933.1"/>
    <property type="molecule type" value="Genomic_DNA"/>
</dbReference>
<dbReference type="PANTHER" id="PTHR46485:SF5">
    <property type="entry name" value="CENTER DIVIDER, ISOFORM A"/>
    <property type="match status" value="1"/>
</dbReference>
<dbReference type="PROSITE" id="PS00107">
    <property type="entry name" value="PROTEIN_KINASE_ATP"/>
    <property type="match status" value="1"/>
</dbReference>
<evidence type="ECO:0000256" key="6">
    <source>
        <dbReference type="ARBA" id="ARBA00022553"/>
    </source>
</evidence>
<name>A0A1J1HIU4_9DIPT</name>
<dbReference type="SUPFAM" id="SSF56112">
    <property type="entry name" value="Protein kinase-like (PK-like)"/>
    <property type="match status" value="1"/>
</dbReference>
<dbReference type="PANTHER" id="PTHR46485">
    <property type="entry name" value="LIM DOMAIN KINASE 1"/>
    <property type="match status" value="1"/>
</dbReference>
<dbReference type="GO" id="GO:0005634">
    <property type="term" value="C:nucleus"/>
    <property type="evidence" value="ECO:0007669"/>
    <property type="project" value="TreeGrafter"/>
</dbReference>
<dbReference type="InterPro" id="IPR011009">
    <property type="entry name" value="Kinase-like_dom_sf"/>
</dbReference>
<keyword evidence="13" id="KW-0829">Tyrosine-protein kinase</keyword>
<dbReference type="InterPro" id="IPR000719">
    <property type="entry name" value="Prot_kinase_dom"/>
</dbReference>
<keyword evidence="22" id="KW-1185">Reference proteome</keyword>
<dbReference type="Gene3D" id="3.30.200.20">
    <property type="entry name" value="Phosphorylase Kinase, domain 1"/>
    <property type="match status" value="1"/>
</dbReference>
<dbReference type="FunFam" id="1.10.510.10:FF:000202">
    <property type="entry name" value="Dual specificity testis-specific protein kinase 2"/>
    <property type="match status" value="1"/>
</dbReference>
<evidence type="ECO:0000256" key="14">
    <source>
        <dbReference type="ARBA" id="ARBA00023211"/>
    </source>
</evidence>